<keyword evidence="9" id="KW-1185">Reference proteome</keyword>
<sequence length="421" mass="43693">MAAPKPGRVIGAVNLGSFRVSALVAQVGEGGEVTVLGAHHRKADGFRRGYVVDMNAASAAVRHVIDRAEQIAERSVREVWVGCSGAGLRSEIVPAECEIGGRRVEGEDVETLLLLARERIGRDRGQLLHAQPALYTMDDAQGVLDPVGMHAEQLGVHVHAVLADPAPIRNMREVVQNAHYDVAGIVASPIAAAQACLTEEELDLGCALVEFGGEVTTIALFSRGKPVGLQTITWGSADMTEAIASSFGIRRGQAERLKCVHGSALASLADHKEMLPIVGLEAEGDAGEEAGTIARADLVAVVGQELARFTADVGAALKRMGGNAGAGRQIVLTGGGSELAGIADYMQGALGRPVRLGKPGFVRGMAEAHSGPGFATLAGLALHAANPPMDLRALRGGGESSGGSGPLGMAKRIWRIMKDGF</sequence>
<keyword evidence="1 5" id="KW-1003">Cell membrane</keyword>
<evidence type="ECO:0000259" key="7">
    <source>
        <dbReference type="SMART" id="SM00842"/>
    </source>
</evidence>
<reference evidence="9" key="1">
    <citation type="journal article" date="2019" name="Int. J. Syst. Evol. Microbiol.">
        <title>The Global Catalogue of Microorganisms (GCM) 10K type strain sequencing project: providing services to taxonomists for standard genome sequencing and annotation.</title>
        <authorList>
            <consortium name="The Broad Institute Genomics Platform"/>
            <consortium name="The Broad Institute Genome Sequencing Center for Infectious Disease"/>
            <person name="Wu L."/>
            <person name="Ma J."/>
        </authorList>
    </citation>
    <scope>NUCLEOTIDE SEQUENCE [LARGE SCALE GENOMIC DNA]</scope>
    <source>
        <strain evidence="9">CGMCC 1.15297</strain>
    </source>
</reference>
<dbReference type="PANTHER" id="PTHR32432:SF4">
    <property type="entry name" value="CELL DIVISION PROTEIN FTSA"/>
    <property type="match status" value="1"/>
</dbReference>
<dbReference type="InterPro" id="IPR050696">
    <property type="entry name" value="FtsA/MreB"/>
</dbReference>
<evidence type="ECO:0000313" key="8">
    <source>
        <dbReference type="EMBL" id="GGA08186.1"/>
    </source>
</evidence>
<evidence type="ECO:0000256" key="2">
    <source>
        <dbReference type="ARBA" id="ARBA00022618"/>
    </source>
</evidence>
<dbReference type="GO" id="GO:0051301">
    <property type="term" value="P:cell division"/>
    <property type="evidence" value="ECO:0007669"/>
    <property type="project" value="UniProtKB-KW"/>
</dbReference>
<feature type="domain" description="SHS2" evidence="7">
    <location>
        <begin position="10"/>
        <end position="196"/>
    </location>
</feature>
<dbReference type="InterPro" id="IPR020823">
    <property type="entry name" value="Cell_div_FtsA"/>
</dbReference>
<evidence type="ECO:0000256" key="1">
    <source>
        <dbReference type="ARBA" id="ARBA00022475"/>
    </source>
</evidence>
<gene>
    <name evidence="5 8" type="primary">ftsA</name>
    <name evidence="8" type="ORF">GCM10010923_17940</name>
</gene>
<evidence type="ECO:0000256" key="3">
    <source>
        <dbReference type="ARBA" id="ARBA00023136"/>
    </source>
</evidence>
<dbReference type="Pfam" id="PF02491">
    <property type="entry name" value="SHS2_FTSA"/>
    <property type="match status" value="1"/>
</dbReference>
<keyword evidence="4 5" id="KW-0131">Cell cycle</keyword>
<dbReference type="EMBL" id="BMID01000001">
    <property type="protein sequence ID" value="GGA08186.1"/>
    <property type="molecule type" value="Genomic_DNA"/>
</dbReference>
<dbReference type="Gene3D" id="3.30.1490.110">
    <property type="match status" value="1"/>
</dbReference>
<organism evidence="8 9">
    <name type="scientific">Blastomonas marina</name>
    <dbReference type="NCBI Taxonomy" id="1867408"/>
    <lineage>
        <taxon>Bacteria</taxon>
        <taxon>Pseudomonadati</taxon>
        <taxon>Pseudomonadota</taxon>
        <taxon>Alphaproteobacteria</taxon>
        <taxon>Sphingomonadales</taxon>
        <taxon>Sphingomonadaceae</taxon>
        <taxon>Blastomonas</taxon>
    </lineage>
</organism>
<protein>
    <recommendedName>
        <fullName evidence="5 6">Cell division protein FtsA</fullName>
    </recommendedName>
</protein>
<dbReference type="Proteomes" id="UP000603317">
    <property type="component" value="Unassembled WGS sequence"/>
</dbReference>
<dbReference type="SUPFAM" id="SSF53067">
    <property type="entry name" value="Actin-like ATPase domain"/>
    <property type="match status" value="2"/>
</dbReference>
<keyword evidence="3 5" id="KW-0472">Membrane</keyword>
<comment type="similarity">
    <text evidence="5 6">Belongs to the FtsA/MreB family.</text>
</comment>
<evidence type="ECO:0000256" key="5">
    <source>
        <dbReference type="HAMAP-Rule" id="MF_02033"/>
    </source>
</evidence>
<comment type="function">
    <text evidence="5 6">Cell division protein that is involved in the assembly of the Z ring. May serve as a membrane anchor for the Z ring.</text>
</comment>
<comment type="subunit">
    <text evidence="5">Self-interacts. Interacts with FtsZ.</text>
</comment>
<dbReference type="CDD" id="cd24048">
    <property type="entry name" value="ASKHA_NBD_FtsA"/>
    <property type="match status" value="1"/>
</dbReference>
<dbReference type="InterPro" id="IPR003494">
    <property type="entry name" value="SHS2_FtsA"/>
</dbReference>
<dbReference type="PIRSF" id="PIRSF003101">
    <property type="entry name" value="FtsA"/>
    <property type="match status" value="1"/>
</dbReference>
<accession>A0ABQ1FFR7</accession>
<dbReference type="Pfam" id="PF14450">
    <property type="entry name" value="FtsA"/>
    <property type="match status" value="1"/>
</dbReference>
<dbReference type="Gene3D" id="3.30.420.40">
    <property type="match status" value="1"/>
</dbReference>
<comment type="caution">
    <text evidence="8">The sequence shown here is derived from an EMBL/GenBank/DDBJ whole genome shotgun (WGS) entry which is preliminary data.</text>
</comment>
<dbReference type="PANTHER" id="PTHR32432">
    <property type="entry name" value="CELL DIVISION PROTEIN FTSA-RELATED"/>
    <property type="match status" value="1"/>
</dbReference>
<name>A0ABQ1FFR7_9SPHN</name>
<dbReference type="NCBIfam" id="TIGR01174">
    <property type="entry name" value="ftsA"/>
    <property type="match status" value="1"/>
</dbReference>
<proteinExistence type="inferred from homology"/>
<dbReference type="RefSeq" id="WP_188642371.1">
    <property type="nucleotide sequence ID" value="NZ_BMID01000001.1"/>
</dbReference>
<evidence type="ECO:0000256" key="4">
    <source>
        <dbReference type="ARBA" id="ARBA00023306"/>
    </source>
</evidence>
<keyword evidence="2 5" id="KW-0132">Cell division</keyword>
<evidence type="ECO:0000313" key="9">
    <source>
        <dbReference type="Proteomes" id="UP000603317"/>
    </source>
</evidence>
<comment type="subcellular location">
    <subcellularLocation>
        <location evidence="5">Cell membrane</location>
        <topology evidence="5">Peripheral membrane protein</topology>
        <orientation evidence="5">Cytoplasmic side</orientation>
    </subcellularLocation>
    <text evidence="5">Localizes to the Z ring in an FtsZ-dependent manner. Targeted to the membrane through a conserved C-terminal amphipathic helix.</text>
</comment>
<dbReference type="HAMAP" id="MF_02033">
    <property type="entry name" value="FtsA"/>
    <property type="match status" value="1"/>
</dbReference>
<dbReference type="InterPro" id="IPR043129">
    <property type="entry name" value="ATPase_NBD"/>
</dbReference>
<evidence type="ECO:0000256" key="6">
    <source>
        <dbReference type="PIRNR" id="PIRNR003101"/>
    </source>
</evidence>
<dbReference type="SMART" id="SM00842">
    <property type="entry name" value="FtsA"/>
    <property type="match status" value="1"/>
</dbReference>